<protein>
    <submittedName>
        <fullName evidence="1">Uncharacterized protein</fullName>
    </submittedName>
</protein>
<dbReference type="Proteomes" id="UP000694388">
    <property type="component" value="Unplaced"/>
</dbReference>
<organism evidence="1 2">
    <name type="scientific">Eptatretus burgeri</name>
    <name type="common">Inshore hagfish</name>
    <dbReference type="NCBI Taxonomy" id="7764"/>
    <lineage>
        <taxon>Eukaryota</taxon>
        <taxon>Metazoa</taxon>
        <taxon>Chordata</taxon>
        <taxon>Craniata</taxon>
        <taxon>Vertebrata</taxon>
        <taxon>Cyclostomata</taxon>
        <taxon>Myxini</taxon>
        <taxon>Myxiniformes</taxon>
        <taxon>Myxinidae</taxon>
        <taxon>Eptatretinae</taxon>
        <taxon>Eptatretus</taxon>
    </lineage>
</organism>
<reference evidence="1" key="2">
    <citation type="submission" date="2025-09" db="UniProtKB">
        <authorList>
            <consortium name="Ensembl"/>
        </authorList>
    </citation>
    <scope>IDENTIFICATION</scope>
</reference>
<name>A0A8C4QWX0_EPTBU</name>
<dbReference type="SUPFAM" id="SSF49899">
    <property type="entry name" value="Concanavalin A-like lectins/glucanases"/>
    <property type="match status" value="1"/>
</dbReference>
<sequence length="143" mass="16231">MADLINLLENLVNSFKNLPLQTHQSECDQIWHTRAPLLFMVIGEYDKNKNLSHPPTHFCHSITISIPGGPSVLFLEPGGLLLYTWPVRGRPSTRADRLTVWFATLVSNAVLVRIDSAPSLGDFLELRLVSQHFCLYLRAFLYL</sequence>
<dbReference type="AlphaFoldDB" id="A0A8C4QWX0"/>
<dbReference type="Gene3D" id="2.60.120.200">
    <property type="match status" value="1"/>
</dbReference>
<evidence type="ECO:0000313" key="2">
    <source>
        <dbReference type="Proteomes" id="UP000694388"/>
    </source>
</evidence>
<proteinExistence type="predicted"/>
<evidence type="ECO:0000313" key="1">
    <source>
        <dbReference type="Ensembl" id="ENSEBUP00000021807.1"/>
    </source>
</evidence>
<accession>A0A8C4QWX0</accession>
<dbReference type="GeneTree" id="ENSGT00530000069062"/>
<keyword evidence="2" id="KW-1185">Reference proteome</keyword>
<dbReference type="Ensembl" id="ENSEBUT00000022383.1">
    <property type="protein sequence ID" value="ENSEBUP00000021807.1"/>
    <property type="gene ID" value="ENSEBUG00000013448.1"/>
</dbReference>
<reference evidence="1" key="1">
    <citation type="submission" date="2025-08" db="UniProtKB">
        <authorList>
            <consortium name="Ensembl"/>
        </authorList>
    </citation>
    <scope>IDENTIFICATION</scope>
</reference>
<dbReference type="InterPro" id="IPR013320">
    <property type="entry name" value="ConA-like_dom_sf"/>
</dbReference>